<protein>
    <submittedName>
        <fullName evidence="1">Class I SAM-dependent methyltransferase</fullName>
    </submittedName>
</protein>
<evidence type="ECO:0000313" key="1">
    <source>
        <dbReference type="EMBL" id="MER9407311.1"/>
    </source>
</evidence>
<dbReference type="InterPro" id="IPR029063">
    <property type="entry name" value="SAM-dependent_MTases_sf"/>
</dbReference>
<comment type="caution">
    <text evidence="1">The sequence shown here is derived from an EMBL/GenBank/DDBJ whole genome shotgun (WGS) entry which is preliminary data.</text>
</comment>
<accession>A0ABV1Z5K9</accession>
<dbReference type="Gene3D" id="3.40.50.150">
    <property type="entry name" value="Vaccinia Virus protein VP39"/>
    <property type="match status" value="1"/>
</dbReference>
<dbReference type="RefSeq" id="WP_352561093.1">
    <property type="nucleotide sequence ID" value="NZ_JAMYQB010000024.1"/>
</dbReference>
<organism evidence="1 2">
    <name type="scientific">Mesorhizobium caraganae</name>
    <dbReference type="NCBI Taxonomy" id="483206"/>
    <lineage>
        <taxon>Bacteria</taxon>
        <taxon>Pseudomonadati</taxon>
        <taxon>Pseudomonadota</taxon>
        <taxon>Alphaproteobacteria</taxon>
        <taxon>Hyphomicrobiales</taxon>
        <taxon>Phyllobacteriaceae</taxon>
        <taxon>Mesorhizobium</taxon>
    </lineage>
</organism>
<keyword evidence="1" id="KW-0808">Transferase</keyword>
<dbReference type="GO" id="GO:0008168">
    <property type="term" value="F:methyltransferase activity"/>
    <property type="evidence" value="ECO:0007669"/>
    <property type="project" value="UniProtKB-KW"/>
</dbReference>
<dbReference type="Proteomes" id="UP001433071">
    <property type="component" value="Unassembled WGS sequence"/>
</dbReference>
<keyword evidence="2" id="KW-1185">Reference proteome</keyword>
<dbReference type="Pfam" id="PF13489">
    <property type="entry name" value="Methyltransf_23"/>
    <property type="match status" value="1"/>
</dbReference>
<dbReference type="SUPFAM" id="SSF53335">
    <property type="entry name" value="S-adenosyl-L-methionine-dependent methyltransferases"/>
    <property type="match status" value="1"/>
</dbReference>
<name>A0ABV1Z5K9_9HYPH</name>
<evidence type="ECO:0000313" key="2">
    <source>
        <dbReference type="Proteomes" id="UP001433071"/>
    </source>
</evidence>
<proteinExistence type="predicted"/>
<keyword evidence="1" id="KW-0489">Methyltransferase</keyword>
<dbReference type="GO" id="GO:0032259">
    <property type="term" value="P:methylation"/>
    <property type="evidence" value="ECO:0007669"/>
    <property type="project" value="UniProtKB-KW"/>
</dbReference>
<gene>
    <name evidence="1" type="ORF">NKI36_25085</name>
</gene>
<sequence>MLDNYEIDRFGVIHQIDVTPIKYDKQYMSYYEDLSDRTIKLGYQRLGWVLGITGEIPRSVLEIGYGTGTFIEAAKITGVADCAGCDITRFPLPKGVRFVDWDEALAGSWDLVAMFDVLEHIPDLSFLARLQARHLAIAVPYCRWRELGADGDAWFETWRMRLPNEHLHHFDRDSLVALLADNGFECVTLNGFEDGIRLRPGEAGPNILSGFFRKPHPKIRRLPNKGLADSG</sequence>
<reference evidence="1 2" key="1">
    <citation type="journal article" date="2024" name="Proc. Natl. Acad. Sci. U.S.A.">
        <title>The evolutionary genomics of adaptation to stress in wild rhizobium bacteria.</title>
        <authorList>
            <person name="Kehlet-Delgado H."/>
            <person name="Montoya A.P."/>
            <person name="Jensen K.T."/>
            <person name="Wendlandt C.E."/>
            <person name="Dexheimer C."/>
            <person name="Roberts M."/>
            <person name="Torres Martinez L."/>
            <person name="Friesen M.L."/>
            <person name="Griffitts J.S."/>
            <person name="Porter S.S."/>
        </authorList>
    </citation>
    <scope>NUCLEOTIDE SEQUENCE [LARGE SCALE GENOMIC DNA]</scope>
    <source>
        <strain evidence="1 2">M0641</strain>
    </source>
</reference>
<dbReference type="EMBL" id="JAMYQB010000024">
    <property type="protein sequence ID" value="MER9407311.1"/>
    <property type="molecule type" value="Genomic_DNA"/>
</dbReference>